<dbReference type="InterPro" id="IPR021889">
    <property type="entry name" value="DUF3500"/>
</dbReference>
<accession>A0ABW6S6Q2</accession>
<dbReference type="PANTHER" id="PTHR37489">
    <property type="entry name" value="DUF3500 DOMAIN-CONTAINING PROTEIN"/>
    <property type="match status" value="1"/>
</dbReference>
<dbReference type="Proteomes" id="UP001601992">
    <property type="component" value="Unassembled WGS sequence"/>
</dbReference>
<evidence type="ECO:0000313" key="2">
    <source>
        <dbReference type="Proteomes" id="UP001601992"/>
    </source>
</evidence>
<dbReference type="EMBL" id="JBIAQY010000011">
    <property type="protein sequence ID" value="MFF3571951.1"/>
    <property type="molecule type" value="Genomic_DNA"/>
</dbReference>
<comment type="caution">
    <text evidence="1">The sequence shown here is derived from an EMBL/GenBank/DDBJ whole genome shotgun (WGS) entry which is preliminary data.</text>
</comment>
<reference evidence="1 2" key="1">
    <citation type="submission" date="2024-10" db="EMBL/GenBank/DDBJ databases">
        <title>The Natural Products Discovery Center: Release of the First 8490 Sequenced Strains for Exploring Actinobacteria Biosynthetic Diversity.</title>
        <authorList>
            <person name="Kalkreuter E."/>
            <person name="Kautsar S.A."/>
            <person name="Yang D."/>
            <person name="Bader C.D."/>
            <person name="Teijaro C.N."/>
            <person name="Fluegel L."/>
            <person name="Davis C.M."/>
            <person name="Simpson J.R."/>
            <person name="Lauterbach L."/>
            <person name="Steele A.D."/>
            <person name="Gui C."/>
            <person name="Meng S."/>
            <person name="Li G."/>
            <person name="Viehrig K."/>
            <person name="Ye F."/>
            <person name="Su P."/>
            <person name="Kiefer A.F."/>
            <person name="Nichols A."/>
            <person name="Cepeda A.J."/>
            <person name="Yan W."/>
            <person name="Fan B."/>
            <person name="Jiang Y."/>
            <person name="Adhikari A."/>
            <person name="Zheng C.-J."/>
            <person name="Schuster L."/>
            <person name="Cowan T.M."/>
            <person name="Smanski M.J."/>
            <person name="Chevrette M.G."/>
            <person name="De Carvalho L.P.S."/>
            <person name="Shen B."/>
        </authorList>
    </citation>
    <scope>NUCLEOTIDE SEQUENCE [LARGE SCALE GENOMIC DNA]</scope>
    <source>
        <strain evidence="1 2">NPDC002593</strain>
    </source>
</reference>
<name>A0ABW6S6Q2_9NOCA</name>
<organism evidence="1 2">
    <name type="scientific">Nocardia jiangxiensis</name>
    <dbReference type="NCBI Taxonomy" id="282685"/>
    <lineage>
        <taxon>Bacteria</taxon>
        <taxon>Bacillati</taxon>
        <taxon>Actinomycetota</taxon>
        <taxon>Actinomycetes</taxon>
        <taxon>Mycobacteriales</taxon>
        <taxon>Nocardiaceae</taxon>
        <taxon>Nocardia</taxon>
    </lineage>
</organism>
<proteinExistence type="predicted"/>
<sequence length="381" mass="42111">MSPDDGATEVAAAMTDAAAAWLETLTPAQRLRAQFDSPLVPDSDAERLRWFYTPTDHGGVPLRGQTAPQQSLAMQLVASGLSEAGYATVATVLGLENILDRVEGWHVHWGRQRGRDPGLYWLRIFGRPGDAVWAWRFGGHHISLNNLIIAGRVVSTTPCFIGADPASTTLLGSTLQPLQGVADVARQLVRSLDTEQRRVAVLHESAVSDIVSGNRATITHGDTMMHMQELWRGRFTDHALNELIDDIDRRAERGSGYTEADHADVAITMPPRGLRARELNPLQRNELRQLIALYTGRAPNPIAAVHAARYATGPVLDEVHFGWAGSLEPGEPHYYRVQGPALLIEYDNTQRRANHAHSVWRNPLSDFGLDSLAEHRKRARH</sequence>
<protein>
    <submittedName>
        <fullName evidence="1">DUF3500 domain-containing protein</fullName>
    </submittedName>
</protein>
<gene>
    <name evidence="1" type="ORF">ACFYXQ_29635</name>
</gene>
<keyword evidence="2" id="KW-1185">Reference proteome</keyword>
<evidence type="ECO:0000313" key="1">
    <source>
        <dbReference type="EMBL" id="MFF3571951.1"/>
    </source>
</evidence>
<dbReference type="Pfam" id="PF12006">
    <property type="entry name" value="DUF3500"/>
    <property type="match status" value="1"/>
</dbReference>
<dbReference type="RefSeq" id="WP_387405642.1">
    <property type="nucleotide sequence ID" value="NZ_JBIAQY010000011.1"/>
</dbReference>
<dbReference type="PANTHER" id="PTHR37489:SF1">
    <property type="entry name" value="DUF3500 DOMAIN-CONTAINING PROTEIN"/>
    <property type="match status" value="1"/>
</dbReference>